<dbReference type="SUPFAM" id="SSF56281">
    <property type="entry name" value="Metallo-hydrolase/oxidoreductase"/>
    <property type="match status" value="1"/>
</dbReference>
<dbReference type="GO" id="GO:0016787">
    <property type="term" value="F:hydrolase activity"/>
    <property type="evidence" value="ECO:0007669"/>
    <property type="project" value="UniProtKB-KW"/>
</dbReference>
<dbReference type="OrthoDB" id="10250730at2759"/>
<evidence type="ECO:0000259" key="6">
    <source>
        <dbReference type="SMART" id="SM00849"/>
    </source>
</evidence>
<keyword evidence="8" id="KW-1185">Reference proteome</keyword>
<dbReference type="InterPro" id="IPR001279">
    <property type="entry name" value="Metallo-B-lactamas"/>
</dbReference>
<comment type="similarity">
    <text evidence="2">Belongs to the metallo-beta-lactamase superfamily.</text>
</comment>
<dbReference type="Gene3D" id="3.60.15.10">
    <property type="entry name" value="Ribonuclease Z/Hydroxyacylglutathione hydrolase-like"/>
    <property type="match status" value="1"/>
</dbReference>
<evidence type="ECO:0000256" key="5">
    <source>
        <dbReference type="ARBA" id="ARBA00022833"/>
    </source>
</evidence>
<dbReference type="AlphaFoldDB" id="M2V2Z1"/>
<dbReference type="SMART" id="SM00849">
    <property type="entry name" value="Lactamase_B"/>
    <property type="match status" value="1"/>
</dbReference>
<organism evidence="7 8">
    <name type="scientific">Cochliobolus heterostrophus (strain C5 / ATCC 48332 / race O)</name>
    <name type="common">Southern corn leaf blight fungus</name>
    <name type="synonym">Bipolaris maydis</name>
    <dbReference type="NCBI Taxonomy" id="701091"/>
    <lineage>
        <taxon>Eukaryota</taxon>
        <taxon>Fungi</taxon>
        <taxon>Dikarya</taxon>
        <taxon>Ascomycota</taxon>
        <taxon>Pezizomycotina</taxon>
        <taxon>Dothideomycetes</taxon>
        <taxon>Pleosporomycetidae</taxon>
        <taxon>Pleosporales</taxon>
        <taxon>Pleosporineae</taxon>
        <taxon>Pleosporaceae</taxon>
        <taxon>Bipolaris</taxon>
    </lineage>
</organism>
<reference evidence="8" key="2">
    <citation type="journal article" date="2013" name="PLoS Genet.">
        <title>Comparative genome structure, secondary metabolite, and effector coding capacity across Cochliobolus pathogens.</title>
        <authorList>
            <person name="Condon B.J."/>
            <person name="Leng Y."/>
            <person name="Wu D."/>
            <person name="Bushley K.E."/>
            <person name="Ohm R.A."/>
            <person name="Otillar R."/>
            <person name="Martin J."/>
            <person name="Schackwitz W."/>
            <person name="Grimwood J."/>
            <person name="MohdZainudin N."/>
            <person name="Xue C."/>
            <person name="Wang R."/>
            <person name="Manning V.A."/>
            <person name="Dhillon B."/>
            <person name="Tu Z.J."/>
            <person name="Steffenson B.J."/>
            <person name="Salamov A."/>
            <person name="Sun H."/>
            <person name="Lowry S."/>
            <person name="LaButti K."/>
            <person name="Han J."/>
            <person name="Copeland A."/>
            <person name="Lindquist E."/>
            <person name="Barry K."/>
            <person name="Schmutz J."/>
            <person name="Baker S.E."/>
            <person name="Ciuffetti L.M."/>
            <person name="Grigoriev I.V."/>
            <person name="Zhong S."/>
            <person name="Turgeon B.G."/>
        </authorList>
    </citation>
    <scope>NUCLEOTIDE SEQUENCE [LARGE SCALE GENOMIC DNA]</scope>
    <source>
        <strain evidence="8">C5 / ATCC 48332 / race O</strain>
    </source>
</reference>
<dbReference type="CDD" id="cd07729">
    <property type="entry name" value="AHL_lactonase_MBL-fold"/>
    <property type="match status" value="1"/>
</dbReference>
<name>M2V2Z1_COCH5</name>
<evidence type="ECO:0000256" key="2">
    <source>
        <dbReference type="ARBA" id="ARBA00007749"/>
    </source>
</evidence>
<feature type="domain" description="Metallo-beta-lactamase" evidence="6">
    <location>
        <begin position="53"/>
        <end position="264"/>
    </location>
</feature>
<reference evidence="7 8" key="1">
    <citation type="journal article" date="2012" name="PLoS Pathog.">
        <title>Diverse lifestyles and strategies of plant pathogenesis encoded in the genomes of eighteen Dothideomycetes fungi.</title>
        <authorList>
            <person name="Ohm R.A."/>
            <person name="Feau N."/>
            <person name="Henrissat B."/>
            <person name="Schoch C.L."/>
            <person name="Horwitz B.A."/>
            <person name="Barry K.W."/>
            <person name="Condon B.J."/>
            <person name="Copeland A.C."/>
            <person name="Dhillon B."/>
            <person name="Glaser F."/>
            <person name="Hesse C.N."/>
            <person name="Kosti I."/>
            <person name="LaButti K."/>
            <person name="Lindquist E.A."/>
            <person name="Lucas S."/>
            <person name="Salamov A.A."/>
            <person name="Bradshaw R.E."/>
            <person name="Ciuffetti L."/>
            <person name="Hamelin R.C."/>
            <person name="Kema G.H.J."/>
            <person name="Lawrence C."/>
            <person name="Scott J.A."/>
            <person name="Spatafora J.W."/>
            <person name="Turgeon B.G."/>
            <person name="de Wit P.J.G.M."/>
            <person name="Zhong S."/>
            <person name="Goodwin S.B."/>
            <person name="Grigoriev I.V."/>
        </authorList>
    </citation>
    <scope>NUCLEOTIDE SEQUENCE [LARGE SCALE GENOMIC DNA]</scope>
    <source>
        <strain evidence="8">C5 / ATCC 48332 / race O</strain>
    </source>
</reference>
<dbReference type="InterPro" id="IPR051013">
    <property type="entry name" value="MBL_superfamily_lactonases"/>
</dbReference>
<dbReference type="Proteomes" id="UP000016936">
    <property type="component" value="Unassembled WGS sequence"/>
</dbReference>
<dbReference type="InterPro" id="IPR036866">
    <property type="entry name" value="RibonucZ/Hydroxyglut_hydro"/>
</dbReference>
<dbReference type="EMBL" id="KB445572">
    <property type="protein sequence ID" value="EMD94378.1"/>
    <property type="molecule type" value="Genomic_DNA"/>
</dbReference>
<keyword evidence="3" id="KW-0479">Metal-binding</keyword>
<dbReference type="GO" id="GO:0046872">
    <property type="term" value="F:metal ion binding"/>
    <property type="evidence" value="ECO:0007669"/>
    <property type="project" value="UniProtKB-KW"/>
</dbReference>
<dbReference type="OMA" id="SGHAWGM"/>
<evidence type="ECO:0000256" key="3">
    <source>
        <dbReference type="ARBA" id="ARBA00022723"/>
    </source>
</evidence>
<gene>
    <name evidence="7" type="ORF">COCHEDRAFT_1192469</name>
</gene>
<comment type="cofactor">
    <cofactor evidence="1">
        <name>Zn(2+)</name>
        <dbReference type="ChEBI" id="CHEBI:29105"/>
    </cofactor>
</comment>
<dbReference type="eggNOG" id="ENOG502SIPA">
    <property type="taxonomic scope" value="Eukaryota"/>
</dbReference>
<protein>
    <recommendedName>
        <fullName evidence="6">Metallo-beta-lactamase domain-containing protein</fullName>
    </recommendedName>
</protein>
<evidence type="ECO:0000313" key="8">
    <source>
        <dbReference type="Proteomes" id="UP000016936"/>
    </source>
</evidence>
<keyword evidence="4" id="KW-0378">Hydrolase</keyword>
<dbReference type="HOGENOM" id="CLU_030571_3_2_1"/>
<evidence type="ECO:0000256" key="1">
    <source>
        <dbReference type="ARBA" id="ARBA00001947"/>
    </source>
</evidence>
<proteinExistence type="inferred from homology"/>
<dbReference type="PANTHER" id="PTHR42978">
    <property type="entry name" value="QUORUM-QUENCHING LACTONASE YTNP-RELATED-RELATED"/>
    <property type="match status" value="1"/>
</dbReference>
<dbReference type="Pfam" id="PF00753">
    <property type="entry name" value="Lactamase_B"/>
    <property type="match status" value="1"/>
</dbReference>
<sequence>MMAVPGSIAPNGTKLWLLHVGNVVADEAFFKTGANVSTASNPNPQTHTRRNMVMISALISHPTEGLVLFETGAGKDYPNVWGPQLNDVFARDSYVEDHELDNAIRKTGNDIKDVKAVIMGHLHLDHAGGLEHFRGTGIPIYTHELEIKNAFYSVASKTDLGVYLPTYLHFDLNWQPFHGDVFELAAGLIVRHCPGHTPGLSILQVNLENSGTWVFTSDHYIVKENYDSLATQGWFTRDHASWSRSNQMVHSLQKLTGAKLIFGHDRDVFFEYRIAPQFYD</sequence>
<evidence type="ECO:0000313" key="7">
    <source>
        <dbReference type="EMBL" id="EMD94378.1"/>
    </source>
</evidence>
<dbReference type="PANTHER" id="PTHR42978:SF2">
    <property type="entry name" value="102 KBASES UNSTABLE REGION: FROM 1 TO 119443"/>
    <property type="match status" value="1"/>
</dbReference>
<keyword evidence="5" id="KW-0862">Zinc</keyword>
<accession>M2V2Z1</accession>
<evidence type="ECO:0000256" key="4">
    <source>
        <dbReference type="ARBA" id="ARBA00022801"/>
    </source>
</evidence>
<dbReference type="STRING" id="701091.M2V2Z1"/>